<reference evidence="1" key="1">
    <citation type="submission" date="2024-04" db="EMBL/GenBank/DDBJ databases">
        <authorList>
            <consortium name="Molecular Ecology Group"/>
        </authorList>
    </citation>
    <scope>NUCLEOTIDE SEQUENCE</scope>
</reference>
<comment type="caution">
    <text evidence="1">The sequence shown here is derived from an EMBL/GenBank/DDBJ whole genome shotgun (WGS) entry which is preliminary data.</text>
</comment>
<dbReference type="EMBL" id="CAXIPU020000424">
    <property type="protein sequence ID" value="CAL1671818.1"/>
    <property type="molecule type" value="Genomic_DNA"/>
</dbReference>
<gene>
    <name evidence="1" type="ORF">LPLAT_LOCUS5240</name>
</gene>
<protein>
    <submittedName>
        <fullName evidence="1">Uncharacterized protein</fullName>
    </submittedName>
</protein>
<dbReference type="Proteomes" id="UP001497644">
    <property type="component" value="Unassembled WGS sequence"/>
</dbReference>
<dbReference type="AlphaFoldDB" id="A0AAV2MWP5"/>
<evidence type="ECO:0000313" key="1">
    <source>
        <dbReference type="EMBL" id="CAL1671818.1"/>
    </source>
</evidence>
<proteinExistence type="predicted"/>
<evidence type="ECO:0000313" key="2">
    <source>
        <dbReference type="Proteomes" id="UP001497644"/>
    </source>
</evidence>
<keyword evidence="2" id="KW-1185">Reference proteome</keyword>
<accession>A0AAV2MWP5</accession>
<name>A0AAV2MWP5_9HYME</name>
<sequence length="170" mass="19039">MGNNLNWLDTVITVSITDNSSMSYQLNRGGRPQKNFGSCSERNKRRKTSEICSGNDTEVLVYAAKKSLRLDGKHEEAKLMKEAIMTTPSRSKRISKVWNASKSITNVIAYTPAEALALMIETSLTKNSYQVTQTQANSRGANIYPSYKRVREAKAECYPPKESVHITDNI</sequence>
<organism evidence="1 2">
    <name type="scientific">Lasius platythorax</name>
    <dbReference type="NCBI Taxonomy" id="488582"/>
    <lineage>
        <taxon>Eukaryota</taxon>
        <taxon>Metazoa</taxon>
        <taxon>Ecdysozoa</taxon>
        <taxon>Arthropoda</taxon>
        <taxon>Hexapoda</taxon>
        <taxon>Insecta</taxon>
        <taxon>Pterygota</taxon>
        <taxon>Neoptera</taxon>
        <taxon>Endopterygota</taxon>
        <taxon>Hymenoptera</taxon>
        <taxon>Apocrita</taxon>
        <taxon>Aculeata</taxon>
        <taxon>Formicoidea</taxon>
        <taxon>Formicidae</taxon>
        <taxon>Formicinae</taxon>
        <taxon>Lasius</taxon>
        <taxon>Lasius</taxon>
    </lineage>
</organism>